<reference evidence="2 3" key="1">
    <citation type="submission" date="2013-12" db="EMBL/GenBank/DDBJ databases">
        <title>The complete genome sequence of Methanobacterium sp. BRM9.</title>
        <authorList>
            <consortium name="Pastoral Greenhouse Gas Research Consortium"/>
            <person name="Kelly W.J."/>
            <person name="Leahy S.C."/>
            <person name="Perry R."/>
            <person name="Li D."/>
            <person name="Altermann E."/>
            <person name="Lambie S.C."/>
            <person name="Attwood G.T."/>
        </authorList>
    </citation>
    <scope>NUCLEOTIDE SEQUENCE [LARGE SCALE GENOMIC DNA]</scope>
    <source>
        <strain evidence="2 3">BRM9</strain>
    </source>
</reference>
<dbReference type="GeneID" id="24792828"/>
<dbReference type="RefSeq" id="WP_048085427.1">
    <property type="nucleotide sequence ID" value="NZ_CP006933.1"/>
</dbReference>
<keyword evidence="1" id="KW-0812">Transmembrane</keyword>
<dbReference type="STRING" id="2162.BRM9_1663"/>
<dbReference type="AlphaFoldDB" id="A0A089ZH04"/>
<dbReference type="EMBL" id="CP006933">
    <property type="protein sequence ID" value="AIS32475.1"/>
    <property type="molecule type" value="Genomic_DNA"/>
</dbReference>
<dbReference type="OrthoDB" id="384856at2157"/>
<gene>
    <name evidence="2" type="ORF">BRM9_1663</name>
</gene>
<protein>
    <submittedName>
        <fullName evidence="2">Uncharacterized protein</fullName>
    </submittedName>
</protein>
<evidence type="ECO:0000313" key="2">
    <source>
        <dbReference type="EMBL" id="AIS32475.1"/>
    </source>
</evidence>
<organism evidence="2 3">
    <name type="scientific">Methanobacterium formicicum</name>
    <dbReference type="NCBI Taxonomy" id="2162"/>
    <lineage>
        <taxon>Archaea</taxon>
        <taxon>Methanobacteriati</taxon>
        <taxon>Methanobacteriota</taxon>
        <taxon>Methanomada group</taxon>
        <taxon>Methanobacteria</taxon>
        <taxon>Methanobacteriales</taxon>
        <taxon>Methanobacteriaceae</taxon>
        <taxon>Methanobacterium</taxon>
    </lineage>
</organism>
<dbReference type="Proteomes" id="UP000029661">
    <property type="component" value="Chromosome"/>
</dbReference>
<keyword evidence="1" id="KW-0472">Membrane</keyword>
<feature type="transmembrane region" description="Helical" evidence="1">
    <location>
        <begin position="74"/>
        <end position="90"/>
    </location>
</feature>
<keyword evidence="1" id="KW-1133">Transmembrane helix</keyword>
<sequence>MEEEGRKDQPKIYDNITGKPCPGHKCQYEGRWKNYFDFKEKVIEFMGRKEEINGNLKLEDKKLEERLKSIENKVWAILLLLSGVILKVLFGT</sequence>
<proteinExistence type="predicted"/>
<evidence type="ECO:0000313" key="3">
    <source>
        <dbReference type="Proteomes" id="UP000029661"/>
    </source>
</evidence>
<name>A0A089ZH04_METFO</name>
<evidence type="ECO:0000256" key="1">
    <source>
        <dbReference type="SAM" id="Phobius"/>
    </source>
</evidence>
<dbReference type="KEGG" id="mfc:BRM9_1663"/>
<accession>A0A089ZH04</accession>